<dbReference type="InterPro" id="IPR009079">
    <property type="entry name" value="4_helix_cytokine-like_core"/>
</dbReference>
<gene>
    <name evidence="3" type="primary">LOC103360483</name>
</gene>
<reference evidence="3" key="2">
    <citation type="submission" date="2025-04" db="UniProtKB">
        <authorList>
            <consortium name="RefSeq"/>
        </authorList>
    </citation>
    <scope>IDENTIFICATION</scope>
</reference>
<sequence length="227" mass="25521">MNRNEAGGRILDTGLTFSSSKRAFTASLPMAERRTRRATGSDLTKTTAARAAAIAEQLHHECSILLELYRKMENFPSDVADGRLVSVPPPSSQLDTRDKLWRLHSALLQCRSLLERAIAKEEEELGGGRKGEYDNQKKTVKERLSLLIINTGELLKAADGPAIPTPSSEGLELDGPTILFELKLWVYRIFKEVDYWTKTTITTLKDLPTVIVKERARTTRARRSTRR</sequence>
<organism evidence="1">
    <name type="scientific">Stegastes partitus</name>
    <name type="common">bicolor damselfish</name>
    <dbReference type="NCBI Taxonomy" id="144197"/>
    <lineage>
        <taxon>Eukaryota</taxon>
        <taxon>Metazoa</taxon>
        <taxon>Chordata</taxon>
        <taxon>Craniata</taxon>
        <taxon>Vertebrata</taxon>
        <taxon>Euteleostomi</taxon>
        <taxon>Actinopterygii</taxon>
        <taxon>Neopterygii</taxon>
        <taxon>Teleostei</taxon>
        <taxon>Neoteleostei</taxon>
        <taxon>Acanthomorphata</taxon>
        <taxon>Ovalentaria</taxon>
        <taxon>Pomacentridae</taxon>
        <taxon>Stegastes</taxon>
    </lineage>
</organism>
<dbReference type="GeneTree" id="ENSGT00540000073610"/>
<accession>A0A3B4YYT6</accession>
<dbReference type="InterPro" id="IPR000151">
    <property type="entry name" value="Ciliary_neurotrophic_fac_CNTF"/>
</dbReference>
<dbReference type="Gene3D" id="1.20.1250.10">
    <property type="match status" value="1"/>
</dbReference>
<reference evidence="1" key="1">
    <citation type="submission" date="2023-09" db="UniProtKB">
        <authorList>
            <consortium name="Ensembl"/>
        </authorList>
    </citation>
    <scope>IDENTIFICATION</scope>
</reference>
<dbReference type="Proteomes" id="UP000694891">
    <property type="component" value="Unplaced"/>
</dbReference>
<dbReference type="AlphaFoldDB" id="A0A3B4YYT6"/>
<evidence type="ECO:0000313" key="3">
    <source>
        <dbReference type="RefSeq" id="XP_008284473.1"/>
    </source>
</evidence>
<dbReference type="GO" id="GO:0005127">
    <property type="term" value="F:ciliary neurotrophic factor receptor binding"/>
    <property type="evidence" value="ECO:0007669"/>
    <property type="project" value="InterPro"/>
</dbReference>
<keyword evidence="2" id="KW-1185">Reference proteome</keyword>
<dbReference type="Ensembl" id="ENSSPAT00000001826.1">
    <property type="protein sequence ID" value="ENSSPAP00000001793.1"/>
    <property type="gene ID" value="ENSSPAG00000001384.1"/>
</dbReference>
<dbReference type="CTD" id="1270"/>
<name>A0A3B4YYT6_9TELE</name>
<dbReference type="GO" id="GO:0070120">
    <property type="term" value="P:ciliary neurotrophic factor-mediated signaling pathway"/>
    <property type="evidence" value="ECO:0007669"/>
    <property type="project" value="InterPro"/>
</dbReference>
<dbReference type="PANTHER" id="PTHR15196:SF1">
    <property type="entry name" value="CILIARY NEUROTROPHIC FACTOR"/>
    <property type="match status" value="1"/>
</dbReference>
<dbReference type="RefSeq" id="XP_008284473.1">
    <property type="nucleotide sequence ID" value="XM_008286251.1"/>
</dbReference>
<proteinExistence type="predicted"/>
<protein>
    <submittedName>
        <fullName evidence="1">Uncharacterized LOC103360483</fullName>
    </submittedName>
    <submittedName>
        <fullName evidence="3">Uncharacterized protein LOC103360483</fullName>
    </submittedName>
</protein>
<dbReference type="PANTHER" id="PTHR15196">
    <property type="entry name" value="CILIARY NEUROTROPHIC FACTOR"/>
    <property type="match status" value="1"/>
</dbReference>
<evidence type="ECO:0000313" key="2">
    <source>
        <dbReference type="Proteomes" id="UP000694891"/>
    </source>
</evidence>
<evidence type="ECO:0000313" key="1">
    <source>
        <dbReference type="Ensembl" id="ENSSPAP00000001793.1"/>
    </source>
</evidence>
<dbReference type="OrthoDB" id="8813321at2759"/>
<dbReference type="SUPFAM" id="SSF47266">
    <property type="entry name" value="4-helical cytokines"/>
    <property type="match status" value="1"/>
</dbReference>
<dbReference type="GO" id="GO:0043524">
    <property type="term" value="P:negative regulation of neuron apoptotic process"/>
    <property type="evidence" value="ECO:0007669"/>
    <property type="project" value="InterPro"/>
</dbReference>